<name>A0A3P1VAK1_9ACTO</name>
<dbReference type="InterPro" id="IPR025420">
    <property type="entry name" value="DUF4143"/>
</dbReference>
<dbReference type="Pfam" id="PF13635">
    <property type="entry name" value="DUF4143"/>
    <property type="match status" value="1"/>
</dbReference>
<dbReference type="OrthoDB" id="128089at2"/>
<dbReference type="PANTHER" id="PTHR43566:SF2">
    <property type="entry name" value="DUF4143 DOMAIN-CONTAINING PROTEIN"/>
    <property type="match status" value="1"/>
</dbReference>
<proteinExistence type="predicted"/>
<dbReference type="Pfam" id="PF13173">
    <property type="entry name" value="AAA_14"/>
    <property type="match status" value="1"/>
</dbReference>
<feature type="domain" description="DUF4143" evidence="2">
    <location>
        <begin position="207"/>
        <end position="371"/>
    </location>
</feature>
<dbReference type="GO" id="GO:0005524">
    <property type="term" value="F:ATP binding"/>
    <property type="evidence" value="ECO:0007669"/>
    <property type="project" value="UniProtKB-KW"/>
</dbReference>
<gene>
    <name evidence="3" type="ORF">EII10_00600</name>
</gene>
<accession>A0A3P1VAK1</accession>
<evidence type="ECO:0000313" key="4">
    <source>
        <dbReference type="Proteomes" id="UP000271272"/>
    </source>
</evidence>
<evidence type="ECO:0000259" key="2">
    <source>
        <dbReference type="Pfam" id="PF13635"/>
    </source>
</evidence>
<keyword evidence="4" id="KW-1185">Reference proteome</keyword>
<organism evidence="3 4">
    <name type="scientific">Actinomyces bowdenii</name>
    <dbReference type="NCBI Taxonomy" id="131109"/>
    <lineage>
        <taxon>Bacteria</taxon>
        <taxon>Bacillati</taxon>
        <taxon>Actinomycetota</taxon>
        <taxon>Actinomycetes</taxon>
        <taxon>Actinomycetales</taxon>
        <taxon>Actinomycetaceae</taxon>
        <taxon>Actinomyces</taxon>
    </lineage>
</organism>
<dbReference type="InterPro" id="IPR041682">
    <property type="entry name" value="AAA_14"/>
</dbReference>
<reference evidence="3 4" key="1">
    <citation type="submission" date="2018-11" db="EMBL/GenBank/DDBJ databases">
        <title>Genomes From Bacteria Associated with the Canine Oral Cavity: a Test Case for Automated Genome-Based Taxonomic Assignment.</title>
        <authorList>
            <person name="Coil D.A."/>
            <person name="Jospin G."/>
            <person name="Darling A.E."/>
            <person name="Wallis C."/>
            <person name="Davis I.J."/>
            <person name="Harris S."/>
            <person name="Eisen J.A."/>
            <person name="Holcombe L.J."/>
            <person name="O'Flynn C."/>
        </authorList>
    </citation>
    <scope>NUCLEOTIDE SEQUENCE [LARGE SCALE GENOMIC DNA]</scope>
    <source>
        <strain evidence="3 4">OH5050</strain>
    </source>
</reference>
<evidence type="ECO:0000313" key="3">
    <source>
        <dbReference type="EMBL" id="RRD30656.1"/>
    </source>
</evidence>
<comment type="caution">
    <text evidence="3">The sequence shown here is derived from an EMBL/GenBank/DDBJ whole genome shotgun (WGS) entry which is preliminary data.</text>
</comment>
<dbReference type="PANTHER" id="PTHR43566">
    <property type="entry name" value="CONSERVED PROTEIN"/>
    <property type="match status" value="1"/>
</dbReference>
<sequence>MQGRGGVPGNYIPRIADSGLSRALRASGAVQVKGPKWCGKTSTSLQAAASVIYLQDPDRSASYLSLAEMKPSVLLEGETPRLIDEWQMAPQLWDAVRFAVDRRGEPGQFILTGSSIPGVEGAHSGVGRIERLVMRTMTLAEAGDSSSQVSLQGLFDGEHGVAGLSALDVEGLARVLCRGGWPTAVLNEGGDEAGRQARAYVDGLIDSDVSRMDGVRRNATRMRELMRSYARNVSTQASQATIAADLASNDASMAPNTVSDYLDALARSYVIEDLPAWNPALRSKTAVRTSPTRHFVDPSIGLAVMRATPAGLLRDVETLGLQFESLCVRDLRVYAEAADGTVFHYRDKTGLEADAVVVLADGRWAPIEVKMGEARVDEAARHLRSLAQRVDVDRMGEPSFLAVLTAGAAAYRRDDGVLVIPLACLGP</sequence>
<dbReference type="EMBL" id="RQZC01000001">
    <property type="protein sequence ID" value="RRD30656.1"/>
    <property type="molecule type" value="Genomic_DNA"/>
</dbReference>
<feature type="domain" description="AAA" evidence="1">
    <location>
        <begin position="29"/>
        <end position="141"/>
    </location>
</feature>
<evidence type="ECO:0000259" key="1">
    <source>
        <dbReference type="Pfam" id="PF13173"/>
    </source>
</evidence>
<protein>
    <submittedName>
        <fullName evidence="3">ATP-binding protein</fullName>
    </submittedName>
</protein>
<keyword evidence="3" id="KW-0067">ATP-binding</keyword>
<keyword evidence="3" id="KW-0547">Nucleotide-binding</keyword>
<dbReference type="Proteomes" id="UP000271272">
    <property type="component" value="Unassembled WGS sequence"/>
</dbReference>
<dbReference type="AlphaFoldDB" id="A0A3P1VAK1"/>